<evidence type="ECO:0000256" key="1">
    <source>
        <dbReference type="ARBA" id="ARBA00010605"/>
    </source>
</evidence>
<evidence type="ECO:0000313" key="12">
    <source>
        <dbReference type="EMBL" id="MBF0970991.1"/>
    </source>
</evidence>
<dbReference type="SUPFAM" id="SSF55658">
    <property type="entry name" value="L9 N-domain-like"/>
    <property type="match status" value="1"/>
</dbReference>
<name>A0A929X0N0_9BACT</name>
<comment type="similarity">
    <text evidence="1 7">Belongs to the bacterial ribosomal protein bL9 family.</text>
</comment>
<dbReference type="GO" id="GO:1990904">
    <property type="term" value="C:ribonucleoprotein complex"/>
    <property type="evidence" value="ECO:0007669"/>
    <property type="project" value="UniProtKB-KW"/>
</dbReference>
<dbReference type="GO" id="GO:0006412">
    <property type="term" value="P:translation"/>
    <property type="evidence" value="ECO:0007669"/>
    <property type="project" value="UniProtKB-UniRule"/>
</dbReference>
<sequence length="181" mass="19701">MKIILKENVHGLGFKDDVVNIRDGYGRNFLIPTGKAVIASKSALRSLEEDLKQRAHKLEKIKAEAQELADKLSKIKPITIEVKVSGNGVIYGSVNNIHIADALKEQGFEIERKAIVLKDVKQVGEYTAIVRLHKDVSAEIPFSVIAEGGVAAEKGEKASTEVEPEAEKEADNTVESADVEA</sequence>
<evidence type="ECO:0000256" key="5">
    <source>
        <dbReference type="ARBA" id="ARBA00023274"/>
    </source>
</evidence>
<evidence type="ECO:0000259" key="11">
    <source>
        <dbReference type="Pfam" id="PF03948"/>
    </source>
</evidence>
<dbReference type="Pfam" id="PF01281">
    <property type="entry name" value="Ribosomal_L9_N"/>
    <property type="match status" value="1"/>
</dbReference>
<feature type="domain" description="Large ribosomal subunit protein bL9 C-terminal" evidence="11">
    <location>
        <begin position="63"/>
        <end position="145"/>
    </location>
</feature>
<feature type="coiled-coil region" evidence="8">
    <location>
        <begin position="44"/>
        <end position="75"/>
    </location>
</feature>
<comment type="caution">
    <text evidence="12">The sequence shown here is derived from an EMBL/GenBank/DDBJ whole genome shotgun (WGS) entry which is preliminary data.</text>
</comment>
<dbReference type="InterPro" id="IPR036791">
    <property type="entry name" value="Ribosomal_bL9_C_sf"/>
</dbReference>
<proteinExistence type="inferred from homology"/>
<evidence type="ECO:0000259" key="10">
    <source>
        <dbReference type="Pfam" id="PF01281"/>
    </source>
</evidence>
<keyword evidence="3 7" id="KW-0694">RNA-binding</keyword>
<evidence type="ECO:0000256" key="9">
    <source>
        <dbReference type="SAM" id="MobiDB-lite"/>
    </source>
</evidence>
<accession>A0A929X0N0</accession>
<dbReference type="EMBL" id="JABZGR010000032">
    <property type="protein sequence ID" value="MBF0970991.1"/>
    <property type="molecule type" value="Genomic_DNA"/>
</dbReference>
<keyword evidence="4 7" id="KW-0689">Ribosomal protein</keyword>
<dbReference type="InterPro" id="IPR009027">
    <property type="entry name" value="Ribosomal_bL9/RNase_H1_N"/>
</dbReference>
<evidence type="ECO:0000256" key="8">
    <source>
        <dbReference type="SAM" id="Coils"/>
    </source>
</evidence>
<dbReference type="PANTHER" id="PTHR21368">
    <property type="entry name" value="50S RIBOSOMAL PROTEIN L9"/>
    <property type="match status" value="1"/>
</dbReference>
<dbReference type="Gene3D" id="3.10.430.100">
    <property type="entry name" value="Ribosomal protein L9, C-terminal domain"/>
    <property type="match status" value="1"/>
</dbReference>
<dbReference type="InterPro" id="IPR000244">
    <property type="entry name" value="Ribosomal_bL9"/>
</dbReference>
<evidence type="ECO:0000256" key="7">
    <source>
        <dbReference type="HAMAP-Rule" id="MF_00503"/>
    </source>
</evidence>
<gene>
    <name evidence="7" type="primary">rplI</name>
    <name evidence="12" type="ORF">HXK21_08130</name>
</gene>
<keyword evidence="8" id="KW-0175">Coiled coil</keyword>
<evidence type="ECO:0000313" key="13">
    <source>
        <dbReference type="Proteomes" id="UP000704068"/>
    </source>
</evidence>
<dbReference type="RefSeq" id="WP_303764592.1">
    <property type="nucleotide sequence ID" value="NZ_JABZGR010000032.1"/>
</dbReference>
<reference evidence="12" key="1">
    <citation type="submission" date="2020-04" db="EMBL/GenBank/DDBJ databases">
        <title>Deep metagenomics examines the oral microbiome during advanced dental caries in children, revealing novel taxa and co-occurrences with host molecules.</title>
        <authorList>
            <person name="Baker J.L."/>
            <person name="Morton J.T."/>
            <person name="Dinis M."/>
            <person name="Alvarez R."/>
            <person name="Tran N.C."/>
            <person name="Knight R."/>
            <person name="Edlund A."/>
        </authorList>
    </citation>
    <scope>NUCLEOTIDE SEQUENCE</scope>
    <source>
        <strain evidence="12">JCVI_34_bin.1</strain>
    </source>
</reference>
<dbReference type="AlphaFoldDB" id="A0A929X0N0"/>
<dbReference type="NCBIfam" id="TIGR00158">
    <property type="entry name" value="L9"/>
    <property type="match status" value="1"/>
</dbReference>
<dbReference type="InterPro" id="IPR020069">
    <property type="entry name" value="Ribosomal_bL9_C"/>
</dbReference>
<dbReference type="InterPro" id="IPR036935">
    <property type="entry name" value="Ribosomal_bL9_N_sf"/>
</dbReference>
<feature type="domain" description="Ribosomal protein L9" evidence="10">
    <location>
        <begin position="1"/>
        <end position="46"/>
    </location>
</feature>
<feature type="compositionally biased region" description="Basic and acidic residues" evidence="9">
    <location>
        <begin position="153"/>
        <end position="171"/>
    </location>
</feature>
<feature type="region of interest" description="Disordered" evidence="9">
    <location>
        <begin position="153"/>
        <end position="181"/>
    </location>
</feature>
<dbReference type="InterPro" id="IPR020594">
    <property type="entry name" value="Ribosomal_bL9_bac/chp"/>
</dbReference>
<dbReference type="Pfam" id="PF03948">
    <property type="entry name" value="Ribosomal_L9_C"/>
    <property type="match status" value="1"/>
</dbReference>
<dbReference type="SUPFAM" id="SSF55653">
    <property type="entry name" value="Ribosomal protein L9 C-domain"/>
    <property type="match status" value="1"/>
</dbReference>
<dbReference type="GO" id="GO:0005840">
    <property type="term" value="C:ribosome"/>
    <property type="evidence" value="ECO:0007669"/>
    <property type="project" value="UniProtKB-KW"/>
</dbReference>
<keyword evidence="2 7" id="KW-0699">rRNA-binding</keyword>
<comment type="function">
    <text evidence="7">Binds to the 23S rRNA.</text>
</comment>
<evidence type="ECO:0000256" key="3">
    <source>
        <dbReference type="ARBA" id="ARBA00022884"/>
    </source>
</evidence>
<organism evidence="12 13">
    <name type="scientific">Alloprevotella tannerae</name>
    <dbReference type="NCBI Taxonomy" id="76122"/>
    <lineage>
        <taxon>Bacteria</taxon>
        <taxon>Pseudomonadati</taxon>
        <taxon>Bacteroidota</taxon>
        <taxon>Bacteroidia</taxon>
        <taxon>Bacteroidales</taxon>
        <taxon>Prevotellaceae</taxon>
        <taxon>Alloprevotella</taxon>
    </lineage>
</organism>
<dbReference type="GO" id="GO:0019843">
    <property type="term" value="F:rRNA binding"/>
    <property type="evidence" value="ECO:0007669"/>
    <property type="project" value="UniProtKB-UniRule"/>
</dbReference>
<keyword evidence="5 7" id="KW-0687">Ribonucleoprotein</keyword>
<protein>
    <recommendedName>
        <fullName evidence="6 7">Large ribosomal subunit protein bL9</fullName>
    </recommendedName>
</protein>
<dbReference type="Proteomes" id="UP000704068">
    <property type="component" value="Unassembled WGS sequence"/>
</dbReference>
<dbReference type="GO" id="GO:0003735">
    <property type="term" value="F:structural constituent of ribosome"/>
    <property type="evidence" value="ECO:0007669"/>
    <property type="project" value="InterPro"/>
</dbReference>
<evidence type="ECO:0000256" key="2">
    <source>
        <dbReference type="ARBA" id="ARBA00022730"/>
    </source>
</evidence>
<dbReference type="HAMAP" id="MF_00503">
    <property type="entry name" value="Ribosomal_bL9"/>
    <property type="match status" value="1"/>
</dbReference>
<evidence type="ECO:0000256" key="6">
    <source>
        <dbReference type="ARBA" id="ARBA00035292"/>
    </source>
</evidence>
<dbReference type="Gene3D" id="3.40.5.10">
    <property type="entry name" value="Ribosomal protein L9, N-terminal domain"/>
    <property type="match status" value="1"/>
</dbReference>
<evidence type="ECO:0000256" key="4">
    <source>
        <dbReference type="ARBA" id="ARBA00022980"/>
    </source>
</evidence>
<dbReference type="InterPro" id="IPR020070">
    <property type="entry name" value="Ribosomal_bL9_N"/>
</dbReference>